<evidence type="ECO:0000256" key="1">
    <source>
        <dbReference type="SAM" id="MobiDB-lite"/>
    </source>
</evidence>
<keyword evidence="2" id="KW-0472">Membrane</keyword>
<dbReference type="Proteomes" id="UP001292094">
    <property type="component" value="Unassembled WGS sequence"/>
</dbReference>
<feature type="region of interest" description="Disordered" evidence="1">
    <location>
        <begin position="80"/>
        <end position="149"/>
    </location>
</feature>
<evidence type="ECO:0000256" key="2">
    <source>
        <dbReference type="SAM" id="Phobius"/>
    </source>
</evidence>
<dbReference type="EMBL" id="JAWZYT010004455">
    <property type="protein sequence ID" value="KAK4293789.1"/>
    <property type="molecule type" value="Genomic_DNA"/>
</dbReference>
<sequence>MFHKSGENKSLFYSPLIIVNVMLLFFIHLLYTSSLSSPGENKSLFYSPLIIIFLAIVGVFVTLIILLVLVNKWKKHNSAANNVSAASTNTTKKGGRGATDDPLDPGNTQDPDGKNTTGQQDPQKTKPKKKEVKIANGTKDRIGLKEEPGTDVSTFKDALLGRHSEGFLPNGSAGQYSSLGKTLPPSSASTLGPSTNTSPSAIPPSSSTTVLRSCLVNPTTSTNLASSTLPRQQHQQQHYPQQQQQQQYPQHQQQQQQQQQQHHQSSRITSSSYPSPTHLLHSPLSTTTPASTTTTPTTIHHEPAGVGGNDCYSRYSETLPRNHGRGTRELDEYRSDAYRDTGGGGGGDGVIYRRRGSVSMDMDTYGEDYLDDIGGGCGRGYRGSGMFMDRGYSDEYRSGGDGSSYSDGGGVVEGYCGGGGMGVVVGGGGGRGRALADLYRSGVKESSYQLGSGGDPYHAGSGLLMDRGGARGSGVLMDRGNVTSRGVAGVVMERGSGGVGAGVVGGNQEKYHMLQDLKNNPKYVVRTRACDPNDESFV</sequence>
<protein>
    <submittedName>
        <fullName evidence="3">Uncharacterized protein</fullName>
    </submittedName>
</protein>
<feature type="region of interest" description="Disordered" evidence="1">
    <location>
        <begin position="221"/>
        <end position="329"/>
    </location>
</feature>
<feature type="transmembrane region" description="Helical" evidence="2">
    <location>
        <begin position="12"/>
        <end position="31"/>
    </location>
</feature>
<keyword evidence="4" id="KW-1185">Reference proteome</keyword>
<feature type="region of interest" description="Disordered" evidence="1">
    <location>
        <begin position="169"/>
        <end position="208"/>
    </location>
</feature>
<feature type="compositionally biased region" description="Low complexity" evidence="1">
    <location>
        <begin position="193"/>
        <end position="208"/>
    </location>
</feature>
<evidence type="ECO:0000313" key="3">
    <source>
        <dbReference type="EMBL" id="KAK4293789.1"/>
    </source>
</evidence>
<name>A0AAE1NQU3_9EUCA</name>
<comment type="caution">
    <text evidence="3">The sequence shown here is derived from an EMBL/GenBank/DDBJ whole genome shotgun (WGS) entry which is preliminary data.</text>
</comment>
<reference evidence="3" key="1">
    <citation type="submission" date="2023-11" db="EMBL/GenBank/DDBJ databases">
        <title>Genome assemblies of two species of porcelain crab, Petrolisthes cinctipes and Petrolisthes manimaculis (Anomura: Porcellanidae).</title>
        <authorList>
            <person name="Angst P."/>
        </authorList>
    </citation>
    <scope>NUCLEOTIDE SEQUENCE</scope>
    <source>
        <strain evidence="3">PB745_02</strain>
        <tissue evidence="3">Gill</tissue>
    </source>
</reference>
<feature type="compositionally biased region" description="Polar residues" evidence="1">
    <location>
        <begin position="172"/>
        <end position="192"/>
    </location>
</feature>
<feature type="transmembrane region" description="Helical" evidence="2">
    <location>
        <begin position="43"/>
        <end position="70"/>
    </location>
</feature>
<dbReference type="AlphaFoldDB" id="A0AAE1NQU3"/>
<evidence type="ECO:0000313" key="4">
    <source>
        <dbReference type="Proteomes" id="UP001292094"/>
    </source>
</evidence>
<keyword evidence="2" id="KW-1133">Transmembrane helix</keyword>
<accession>A0AAE1NQU3</accession>
<keyword evidence="2" id="KW-0812">Transmembrane</keyword>
<feature type="compositionally biased region" description="Polar residues" evidence="1">
    <location>
        <begin position="221"/>
        <end position="231"/>
    </location>
</feature>
<organism evidence="3 4">
    <name type="scientific">Petrolisthes manimaculis</name>
    <dbReference type="NCBI Taxonomy" id="1843537"/>
    <lineage>
        <taxon>Eukaryota</taxon>
        <taxon>Metazoa</taxon>
        <taxon>Ecdysozoa</taxon>
        <taxon>Arthropoda</taxon>
        <taxon>Crustacea</taxon>
        <taxon>Multicrustacea</taxon>
        <taxon>Malacostraca</taxon>
        <taxon>Eumalacostraca</taxon>
        <taxon>Eucarida</taxon>
        <taxon>Decapoda</taxon>
        <taxon>Pleocyemata</taxon>
        <taxon>Anomura</taxon>
        <taxon>Galatheoidea</taxon>
        <taxon>Porcellanidae</taxon>
        <taxon>Petrolisthes</taxon>
    </lineage>
</organism>
<feature type="compositionally biased region" description="Basic and acidic residues" evidence="1">
    <location>
        <begin position="138"/>
        <end position="148"/>
    </location>
</feature>
<feature type="compositionally biased region" description="Low complexity" evidence="1">
    <location>
        <begin position="232"/>
        <end position="298"/>
    </location>
</feature>
<proteinExistence type="predicted"/>
<gene>
    <name evidence="3" type="ORF">Pmani_033535</name>
</gene>
<feature type="compositionally biased region" description="Low complexity" evidence="1">
    <location>
        <begin position="80"/>
        <end position="91"/>
    </location>
</feature>